<sequence length="174" mass="19183">MSELRGTRPPRSHARSIVAGTLLAAYTGAILLATMWPTPMDRGYSAAIEDLLGVLHRSGLPYWFGYRKLEFAANVAMFAPFGFLIGLVMPARAVWTAWVLIPVFSAAIELLQGALLAERFASPFDVLANTVGGYIGIFLVAVIRRVISGRDRKMIAGAIWDHEVRRQGARVRQR</sequence>
<dbReference type="KEGG" id="mbet:N8K70_12790"/>
<feature type="domain" description="VanZ-like" evidence="2">
    <location>
        <begin position="64"/>
        <end position="143"/>
    </location>
</feature>
<proteinExistence type="predicted"/>
<dbReference type="EMBL" id="CP118157">
    <property type="protein sequence ID" value="WOF22254.1"/>
    <property type="molecule type" value="Genomic_DNA"/>
</dbReference>
<evidence type="ECO:0000313" key="3">
    <source>
        <dbReference type="EMBL" id="WOF22254.1"/>
    </source>
</evidence>
<reference evidence="3 4" key="1">
    <citation type="submission" date="2023-02" db="EMBL/GenBank/DDBJ databases">
        <title>Microbacterium betulae sp. nov., isolated from birch wood.</title>
        <authorList>
            <person name="Pasciak M."/>
            <person name="Pawlik K.J."/>
            <person name="Martynowski D."/>
            <person name="Laczmanski L."/>
            <person name="Ciekot J."/>
            <person name="Szponar B."/>
            <person name="Wojcik-Fatla A."/>
            <person name="Mackiewicz B."/>
            <person name="Farian E."/>
            <person name="Cholewa G."/>
            <person name="Cholewa A."/>
            <person name="Dutkiewicz J."/>
        </authorList>
    </citation>
    <scope>NUCLEOTIDE SEQUENCE [LARGE SCALE GENOMIC DNA]</scope>
    <source>
        <strain evidence="3 4">AB</strain>
    </source>
</reference>
<feature type="transmembrane region" description="Helical" evidence="1">
    <location>
        <begin position="12"/>
        <end position="36"/>
    </location>
</feature>
<feature type="transmembrane region" description="Helical" evidence="1">
    <location>
        <begin position="95"/>
        <end position="115"/>
    </location>
</feature>
<evidence type="ECO:0000256" key="1">
    <source>
        <dbReference type="SAM" id="Phobius"/>
    </source>
</evidence>
<keyword evidence="1" id="KW-0812">Transmembrane</keyword>
<dbReference type="Pfam" id="PF04892">
    <property type="entry name" value="VanZ"/>
    <property type="match status" value="1"/>
</dbReference>
<dbReference type="RefSeq" id="WP_317138729.1">
    <property type="nucleotide sequence ID" value="NZ_CP118157.1"/>
</dbReference>
<feature type="transmembrane region" description="Helical" evidence="1">
    <location>
        <begin position="71"/>
        <end position="88"/>
    </location>
</feature>
<gene>
    <name evidence="3" type="ORF">N8K70_12790</name>
</gene>
<keyword evidence="4" id="KW-1185">Reference proteome</keyword>
<organism evidence="3 4">
    <name type="scientific">Microbacterium betulae</name>
    <dbReference type="NCBI Taxonomy" id="2981139"/>
    <lineage>
        <taxon>Bacteria</taxon>
        <taxon>Bacillati</taxon>
        <taxon>Actinomycetota</taxon>
        <taxon>Actinomycetes</taxon>
        <taxon>Micrococcales</taxon>
        <taxon>Microbacteriaceae</taxon>
        <taxon>Microbacterium</taxon>
    </lineage>
</organism>
<name>A0AA97FHM8_9MICO</name>
<accession>A0AA97FHM8</accession>
<evidence type="ECO:0000259" key="2">
    <source>
        <dbReference type="Pfam" id="PF04892"/>
    </source>
</evidence>
<dbReference type="Proteomes" id="UP001305498">
    <property type="component" value="Chromosome"/>
</dbReference>
<keyword evidence="1" id="KW-1133">Transmembrane helix</keyword>
<protein>
    <submittedName>
        <fullName evidence="3">VanZ family protein</fullName>
    </submittedName>
</protein>
<evidence type="ECO:0000313" key="4">
    <source>
        <dbReference type="Proteomes" id="UP001305498"/>
    </source>
</evidence>
<dbReference type="InterPro" id="IPR006976">
    <property type="entry name" value="VanZ-like"/>
</dbReference>
<keyword evidence="1" id="KW-0472">Membrane</keyword>
<feature type="transmembrane region" description="Helical" evidence="1">
    <location>
        <begin position="127"/>
        <end position="147"/>
    </location>
</feature>
<dbReference type="AlphaFoldDB" id="A0AA97FHM8"/>